<accession>A0A7G5B803</accession>
<organism evidence="2 3">
    <name type="scientific">Ralstonia phage Albius</name>
    <dbReference type="NCBI Taxonomy" id="2759712"/>
    <lineage>
        <taxon>Viruses</taxon>
        <taxon>Duplodnaviria</taxon>
        <taxon>Heunggongvirae</taxon>
        <taxon>Uroviricota</taxon>
        <taxon>Caudoviricetes</taxon>
        <taxon>Rahariannevirus</taxon>
        <taxon>Rahariannevirus raharianne</taxon>
    </lineage>
</organism>
<gene>
    <name evidence="2" type="ORF">U2_00051</name>
</gene>
<name>A0A7G5B803_9CAUD</name>
<proteinExistence type="predicted"/>
<sequence length="268" mass="28457">MNATSEAGIIAILKNKAARENMAKGIAASFLGMLVMVCSGCGGGGDGTTSTASTEPAQPVVLQAFVIEAYGDSTMRGLQTTDWTTVLFSPTSVTQDRLRAQYGARADITVSNQAVNGRRAVDLVNGTDGLHLPWVQTAANSHARIVLFNYAINDATGQFPVTADDYRASLTFLITEARKDGKVPVLEEPNPICSSTAASAILDNFVAVMRDVAASQGVTLIQQYDVIKSIPSWQSKYGPDCIHPLLEIYQGKAARQADTITALVGQML</sequence>
<dbReference type="Pfam" id="PF13472">
    <property type="entry name" value="Lipase_GDSL_2"/>
    <property type="match status" value="1"/>
</dbReference>
<evidence type="ECO:0000313" key="2">
    <source>
        <dbReference type="EMBL" id="QMV32426.1"/>
    </source>
</evidence>
<dbReference type="CDD" id="cd00229">
    <property type="entry name" value="SGNH_hydrolase"/>
    <property type="match status" value="1"/>
</dbReference>
<dbReference type="InterPro" id="IPR013830">
    <property type="entry name" value="SGNH_hydro"/>
</dbReference>
<evidence type="ECO:0000259" key="1">
    <source>
        <dbReference type="Pfam" id="PF13472"/>
    </source>
</evidence>
<reference evidence="2 3" key="1">
    <citation type="submission" date="2020-07" db="EMBL/GenBank/DDBJ databases">
        <title>Ralstonia phages.</title>
        <authorList>
            <person name="Trotereau A."/>
            <person name="Boyer C."/>
            <person name="Torres-Barcelo C."/>
        </authorList>
    </citation>
    <scope>NUCLEOTIDE SEQUENCE [LARGE SCALE GENOMIC DNA]</scope>
</reference>
<evidence type="ECO:0000313" key="3">
    <source>
        <dbReference type="Proteomes" id="UP000515258"/>
    </source>
</evidence>
<dbReference type="Gene3D" id="3.40.50.1110">
    <property type="entry name" value="SGNH hydrolase"/>
    <property type="match status" value="1"/>
</dbReference>
<protein>
    <recommendedName>
        <fullName evidence="1">SGNH hydrolase-type esterase domain-containing protein</fullName>
    </recommendedName>
</protein>
<dbReference type="InterPro" id="IPR036514">
    <property type="entry name" value="SGNH_hydro_sf"/>
</dbReference>
<feature type="domain" description="SGNH hydrolase-type esterase" evidence="1">
    <location>
        <begin position="69"/>
        <end position="249"/>
    </location>
</feature>
<dbReference type="Proteomes" id="UP000515258">
    <property type="component" value="Segment"/>
</dbReference>
<dbReference type="EMBL" id="MT740726">
    <property type="protein sequence ID" value="QMV32426.1"/>
    <property type="molecule type" value="Genomic_DNA"/>
</dbReference>
<dbReference type="SUPFAM" id="SSF52266">
    <property type="entry name" value="SGNH hydrolase"/>
    <property type="match status" value="1"/>
</dbReference>